<dbReference type="Proteomes" id="UP000264215">
    <property type="component" value="Unassembled WGS sequence"/>
</dbReference>
<feature type="binding site" evidence="18">
    <location>
        <position position="295"/>
    </location>
    <ligand>
        <name>ATP</name>
        <dbReference type="ChEBI" id="CHEBI:30616"/>
    </ligand>
</feature>
<evidence type="ECO:0000256" key="17">
    <source>
        <dbReference type="ARBA" id="ARBA00080570"/>
    </source>
</evidence>
<dbReference type="GO" id="GO:0002937">
    <property type="term" value="P:tRNA 4-thiouridine biosynthesis"/>
    <property type="evidence" value="ECO:0007669"/>
    <property type="project" value="TreeGrafter"/>
</dbReference>
<keyword evidence="5 18" id="KW-0547">Nucleotide-binding</keyword>
<evidence type="ECO:0000256" key="15">
    <source>
        <dbReference type="ARBA" id="ARBA00075337"/>
    </source>
</evidence>
<evidence type="ECO:0000256" key="11">
    <source>
        <dbReference type="ARBA" id="ARBA00058382"/>
    </source>
</evidence>
<dbReference type="InterPro" id="IPR014729">
    <property type="entry name" value="Rossmann-like_a/b/a_fold"/>
</dbReference>
<reference evidence="21" key="1">
    <citation type="journal article" date="2015" name="MBio">
        <title>Genome-resolved metagenomic analysis reveals roles for candidate phyla and other microbial community members in biogeochemical transformations in oil reservoirs.</title>
        <authorList>
            <person name="Hu P."/>
            <person name="Tom L."/>
            <person name="Singh A."/>
            <person name="Thomas B.C."/>
            <person name="Baker B.J."/>
            <person name="Piceno Y.M."/>
            <person name="Andersen G.L."/>
            <person name="Banfield J.F."/>
        </authorList>
    </citation>
    <scope>NUCLEOTIDE SEQUENCE [LARGE SCALE GENOMIC DNA]</scope>
    <source>
        <strain evidence="21">46_47</strain>
    </source>
</reference>
<evidence type="ECO:0000313" key="23">
    <source>
        <dbReference type="Proteomes" id="UP000264215"/>
    </source>
</evidence>
<proteinExistence type="inferred from homology"/>
<dbReference type="Proteomes" id="UP000054260">
    <property type="component" value="Unassembled WGS sequence"/>
</dbReference>
<organism evidence="21 22">
    <name type="scientific">Mesotoga infera</name>
    <dbReference type="NCBI Taxonomy" id="1236046"/>
    <lineage>
        <taxon>Bacteria</taxon>
        <taxon>Thermotogati</taxon>
        <taxon>Thermotogota</taxon>
        <taxon>Thermotogae</taxon>
        <taxon>Kosmotogales</taxon>
        <taxon>Kosmotogaceae</taxon>
        <taxon>Mesotoga</taxon>
    </lineage>
</organism>
<evidence type="ECO:0000256" key="13">
    <source>
        <dbReference type="ARBA" id="ARBA00066827"/>
    </source>
</evidence>
<keyword evidence="3 18" id="KW-0820">tRNA-binding</keyword>
<dbReference type="InterPro" id="IPR054173">
    <property type="entry name" value="ThiI_fer"/>
</dbReference>
<dbReference type="FunFam" id="3.40.50.620:FF:000053">
    <property type="entry name" value="Probable tRNA sulfurtransferase"/>
    <property type="match status" value="1"/>
</dbReference>
<dbReference type="GO" id="GO:0052837">
    <property type="term" value="P:thiazole biosynthetic process"/>
    <property type="evidence" value="ECO:0007669"/>
    <property type="project" value="TreeGrafter"/>
</dbReference>
<evidence type="ECO:0000313" key="22">
    <source>
        <dbReference type="Proteomes" id="UP000054260"/>
    </source>
</evidence>
<evidence type="ECO:0000256" key="12">
    <source>
        <dbReference type="ARBA" id="ARBA00061472"/>
    </source>
</evidence>
<evidence type="ECO:0000313" key="21">
    <source>
        <dbReference type="EMBL" id="KUK67332.1"/>
    </source>
</evidence>
<reference evidence="22" key="2">
    <citation type="journal article" date="2015" name="MBio">
        <title>Genome-Resolved Metagenomic Analysis Reveals Roles for Candidate Phyla and Other Microbial Community Members in Biogeochemical Transformations in Oil Reservoirs.</title>
        <authorList>
            <person name="Hu P."/>
            <person name="Tom L."/>
            <person name="Singh A."/>
            <person name="Thomas B.C."/>
            <person name="Baker B.J."/>
            <person name="Piceno Y.M."/>
            <person name="Andersen G.L."/>
            <person name="Banfield J.F."/>
        </authorList>
    </citation>
    <scope>NUCLEOTIDE SEQUENCE [LARGE SCALE GENOMIC DNA]</scope>
</reference>
<name>A0A124FU34_9BACT</name>
<dbReference type="Gene3D" id="3.40.50.620">
    <property type="entry name" value="HUPs"/>
    <property type="match status" value="1"/>
</dbReference>
<dbReference type="EMBL" id="LGGH01000107">
    <property type="protein sequence ID" value="KUK67332.1"/>
    <property type="molecule type" value="Genomic_DNA"/>
</dbReference>
<dbReference type="InterPro" id="IPR049961">
    <property type="entry name" value="ThiI_N"/>
</dbReference>
<accession>A0A124FU34</accession>
<dbReference type="SUPFAM" id="SSF143437">
    <property type="entry name" value="THUMP domain-like"/>
    <property type="match status" value="1"/>
</dbReference>
<evidence type="ECO:0000259" key="19">
    <source>
        <dbReference type="PROSITE" id="PS51165"/>
    </source>
</evidence>
<evidence type="ECO:0000256" key="9">
    <source>
        <dbReference type="ARBA" id="ARBA00050570"/>
    </source>
</evidence>
<comment type="catalytic activity">
    <reaction evidence="10 18">
        <text>[ThiS sulfur-carrier protein]-C-terminal Gly-Gly-AMP + S-sulfanyl-L-cysteinyl-[cysteine desulfurase] + AH2 = [ThiS sulfur-carrier protein]-C-terminal-Gly-aminoethanethioate + L-cysteinyl-[cysteine desulfurase] + A + AMP + 2 H(+)</text>
        <dbReference type="Rhea" id="RHEA:43340"/>
        <dbReference type="Rhea" id="RHEA-COMP:12157"/>
        <dbReference type="Rhea" id="RHEA-COMP:12158"/>
        <dbReference type="Rhea" id="RHEA-COMP:12910"/>
        <dbReference type="Rhea" id="RHEA-COMP:19908"/>
        <dbReference type="ChEBI" id="CHEBI:13193"/>
        <dbReference type="ChEBI" id="CHEBI:15378"/>
        <dbReference type="ChEBI" id="CHEBI:17499"/>
        <dbReference type="ChEBI" id="CHEBI:29950"/>
        <dbReference type="ChEBI" id="CHEBI:61963"/>
        <dbReference type="ChEBI" id="CHEBI:90618"/>
        <dbReference type="ChEBI" id="CHEBI:232372"/>
        <dbReference type="ChEBI" id="CHEBI:456215"/>
    </reaction>
</comment>
<dbReference type="EC" id="2.8.1.4" evidence="13 18"/>
<dbReference type="PANTHER" id="PTHR43209">
    <property type="entry name" value="TRNA SULFURTRANSFERASE"/>
    <property type="match status" value="1"/>
</dbReference>
<feature type="binding site" evidence="18">
    <location>
        <position position="264"/>
    </location>
    <ligand>
        <name>ATP</name>
        <dbReference type="ChEBI" id="CHEBI:30616"/>
    </ligand>
</feature>
<keyword evidence="7 18" id="KW-0694">RNA-binding</keyword>
<feature type="binding site" evidence="18">
    <location>
        <begin position="180"/>
        <end position="181"/>
    </location>
    <ligand>
        <name>ATP</name>
        <dbReference type="ChEBI" id="CHEBI:30616"/>
    </ligand>
</feature>
<dbReference type="EMBL" id="DQBS01000069">
    <property type="protein sequence ID" value="HCO69513.1"/>
    <property type="molecule type" value="Genomic_DNA"/>
</dbReference>
<feature type="binding site" evidence="18">
    <location>
        <position position="286"/>
    </location>
    <ligand>
        <name>ATP</name>
        <dbReference type="ChEBI" id="CHEBI:30616"/>
    </ligand>
</feature>
<evidence type="ECO:0000256" key="8">
    <source>
        <dbReference type="ARBA" id="ARBA00022977"/>
    </source>
</evidence>
<dbReference type="Pfam" id="PF02926">
    <property type="entry name" value="THUMP"/>
    <property type="match status" value="1"/>
</dbReference>
<dbReference type="InterPro" id="IPR003720">
    <property type="entry name" value="tRNA_STrfase"/>
</dbReference>
<evidence type="ECO:0000256" key="3">
    <source>
        <dbReference type="ARBA" id="ARBA00022555"/>
    </source>
</evidence>
<dbReference type="GO" id="GO:0009228">
    <property type="term" value="P:thiamine biosynthetic process"/>
    <property type="evidence" value="ECO:0007669"/>
    <property type="project" value="UniProtKB-KW"/>
</dbReference>
<dbReference type="GO" id="GO:0009229">
    <property type="term" value="P:thiamine diphosphate biosynthetic process"/>
    <property type="evidence" value="ECO:0007669"/>
    <property type="project" value="UniProtKB-UniRule"/>
</dbReference>
<evidence type="ECO:0000256" key="5">
    <source>
        <dbReference type="ARBA" id="ARBA00022741"/>
    </source>
</evidence>
<dbReference type="GO" id="GO:0000049">
    <property type="term" value="F:tRNA binding"/>
    <property type="evidence" value="ECO:0007669"/>
    <property type="project" value="UniProtKB-UniRule"/>
</dbReference>
<evidence type="ECO:0000256" key="18">
    <source>
        <dbReference type="HAMAP-Rule" id="MF_00021"/>
    </source>
</evidence>
<dbReference type="NCBIfam" id="TIGR00342">
    <property type="entry name" value="tRNA uracil 4-sulfurtransferase ThiI"/>
    <property type="match status" value="1"/>
</dbReference>
<dbReference type="InterPro" id="IPR020536">
    <property type="entry name" value="ThiI_AANH"/>
</dbReference>
<dbReference type="SMART" id="SM00981">
    <property type="entry name" value="THUMP"/>
    <property type="match status" value="1"/>
</dbReference>
<sequence>MDRFIVVRYGEIALKQGNRKLFEKVLSNNIKRQLGKSTVERIRGRIIVTVPSDKLQTAMEVMSRTFGIQNYSLGTWTTYDLEDIYLTSTDLAKREVERGNRTFKVETRRLDKRFPLKSIELNPLVGERILEEIPETSVDLHNPNFKIEIEIRDEGVLISCGKTTANGGLPVGVSGRAILLLSGGIDSPVSGWLAQKRGLDLDAIHFSSPPYTGEKAFDKVLSLAKSLSLYNGGREFRLYSIHFTEAQIAVHKHVEERYSLVCQRRLMMRITNRIAERNRIIAVVTGENLGQVASQTLENLRVIEEQTDLIVLRPLLTYDKIETIELAKKIGTFETSILPYEDCCTVFVPSSPATKARLFDINRVEAGLDFEDLTMKTLNKSKMYRMKNGEILEVGEIEIPEKAT</sequence>
<evidence type="ECO:0000256" key="2">
    <source>
        <dbReference type="ARBA" id="ARBA00022490"/>
    </source>
</evidence>
<comment type="subcellular location">
    <subcellularLocation>
        <location evidence="1 18">Cytoplasm</location>
    </subcellularLocation>
</comment>
<dbReference type="Pfam" id="PF22025">
    <property type="entry name" value="ThiI_fer"/>
    <property type="match status" value="1"/>
</dbReference>
<feature type="domain" description="THUMP" evidence="19">
    <location>
        <begin position="56"/>
        <end position="162"/>
    </location>
</feature>
<dbReference type="PATRIC" id="fig|1236046.6.peg.944"/>
<dbReference type="Gene3D" id="3.30.2130.30">
    <property type="match status" value="1"/>
</dbReference>
<dbReference type="InterPro" id="IPR050102">
    <property type="entry name" value="tRNA_sulfurtransferase_ThiI"/>
</dbReference>
<keyword evidence="6 18" id="KW-0067">ATP-binding</keyword>
<protein>
    <recommendedName>
        <fullName evidence="14 18">Probable tRNA sulfurtransferase</fullName>
        <ecNumber evidence="13 18">2.8.1.4</ecNumber>
    </recommendedName>
    <alternativeName>
        <fullName evidence="15 18">Sulfur carrier protein ThiS sulfurtransferase</fullName>
    </alternativeName>
    <alternativeName>
        <fullName evidence="16 18">Thiamine biosynthesis protein ThiI</fullName>
    </alternativeName>
    <alternativeName>
        <fullName evidence="17 18">tRNA 4-thiouridine synthase</fullName>
    </alternativeName>
</protein>
<comment type="function">
    <text evidence="11 18">Catalyzes the ATP-dependent transfer of a sulfur to tRNA to produce 4-thiouridine in position 8 of tRNAs, which functions as a near-UV photosensor. Also catalyzes the transfer of sulfur to the sulfur carrier protein ThiS, forming ThiS-thiocarboxylate. This is a step in the synthesis of thiazole, in the thiamine biosynthesis pathway. The sulfur is donated as persulfide by IscS.</text>
</comment>
<dbReference type="PROSITE" id="PS51165">
    <property type="entry name" value="THUMP"/>
    <property type="match status" value="1"/>
</dbReference>
<reference evidence="20 23" key="3">
    <citation type="journal article" date="2018" name="Nat. Biotechnol.">
        <title>A standardized bacterial taxonomy based on genome phylogeny substantially revises the tree of life.</title>
        <authorList>
            <person name="Parks D.H."/>
            <person name="Chuvochina M."/>
            <person name="Waite D.W."/>
            <person name="Rinke C."/>
            <person name="Skarshewski A."/>
            <person name="Chaumeil P.A."/>
            <person name="Hugenholtz P."/>
        </authorList>
    </citation>
    <scope>NUCLEOTIDE SEQUENCE [LARGE SCALE GENOMIC DNA]</scope>
    <source>
        <strain evidence="20">UBA9905</strain>
    </source>
</reference>
<dbReference type="CDD" id="cd01712">
    <property type="entry name" value="PPase_ThiI"/>
    <property type="match status" value="1"/>
</dbReference>
<dbReference type="GO" id="GO:0005829">
    <property type="term" value="C:cytosol"/>
    <property type="evidence" value="ECO:0007669"/>
    <property type="project" value="TreeGrafter"/>
</dbReference>
<dbReference type="AlphaFoldDB" id="A0A124FU34"/>
<evidence type="ECO:0000256" key="14">
    <source>
        <dbReference type="ARBA" id="ARBA00071867"/>
    </source>
</evidence>
<dbReference type="PANTHER" id="PTHR43209:SF1">
    <property type="entry name" value="TRNA SULFURTRANSFERASE"/>
    <property type="match status" value="1"/>
</dbReference>
<comment type="caution">
    <text evidence="21">The sequence shown here is derived from an EMBL/GenBank/DDBJ whole genome shotgun (WGS) entry which is preliminary data.</text>
</comment>
<evidence type="ECO:0000256" key="16">
    <source>
        <dbReference type="ARBA" id="ARBA00077849"/>
    </source>
</evidence>
<dbReference type="UniPathway" id="UPA00060"/>
<evidence type="ECO:0000256" key="10">
    <source>
        <dbReference type="ARBA" id="ARBA00052330"/>
    </source>
</evidence>
<evidence type="ECO:0000256" key="1">
    <source>
        <dbReference type="ARBA" id="ARBA00004496"/>
    </source>
</evidence>
<dbReference type="Pfam" id="PF02568">
    <property type="entry name" value="ThiI"/>
    <property type="match status" value="1"/>
</dbReference>
<dbReference type="GO" id="GO:0005524">
    <property type="term" value="F:ATP binding"/>
    <property type="evidence" value="ECO:0007669"/>
    <property type="project" value="UniProtKB-UniRule"/>
</dbReference>
<dbReference type="HAMAP" id="MF_00021">
    <property type="entry name" value="ThiI"/>
    <property type="match status" value="1"/>
</dbReference>
<comment type="catalytic activity">
    <reaction evidence="9 18">
        <text>[ThiI sulfur-carrier protein]-S-sulfanyl-L-cysteine + a uridine in tRNA + 2 reduced [2Fe-2S]-[ferredoxin] + ATP + H(+) = [ThiI sulfur-carrier protein]-L-cysteine + a 4-thiouridine in tRNA + 2 oxidized [2Fe-2S]-[ferredoxin] + AMP + diphosphate</text>
        <dbReference type="Rhea" id="RHEA:24176"/>
        <dbReference type="Rhea" id="RHEA-COMP:10000"/>
        <dbReference type="Rhea" id="RHEA-COMP:10001"/>
        <dbReference type="Rhea" id="RHEA-COMP:13337"/>
        <dbReference type="Rhea" id="RHEA-COMP:13338"/>
        <dbReference type="Rhea" id="RHEA-COMP:13339"/>
        <dbReference type="Rhea" id="RHEA-COMP:13340"/>
        <dbReference type="ChEBI" id="CHEBI:15378"/>
        <dbReference type="ChEBI" id="CHEBI:29950"/>
        <dbReference type="ChEBI" id="CHEBI:30616"/>
        <dbReference type="ChEBI" id="CHEBI:33019"/>
        <dbReference type="ChEBI" id="CHEBI:33737"/>
        <dbReference type="ChEBI" id="CHEBI:33738"/>
        <dbReference type="ChEBI" id="CHEBI:61963"/>
        <dbReference type="ChEBI" id="CHEBI:65315"/>
        <dbReference type="ChEBI" id="CHEBI:136798"/>
        <dbReference type="ChEBI" id="CHEBI:456215"/>
        <dbReference type="EC" id="2.8.1.4"/>
    </reaction>
</comment>
<evidence type="ECO:0000313" key="20">
    <source>
        <dbReference type="EMBL" id="HCO69513.1"/>
    </source>
</evidence>
<gene>
    <name evidence="18" type="primary">thiI</name>
    <name evidence="20" type="ORF">DIT26_02840</name>
    <name evidence="21" type="ORF">XD86_0807</name>
</gene>
<comment type="pathway">
    <text evidence="18">Cofactor biosynthesis; thiamine diphosphate biosynthesis.</text>
</comment>
<dbReference type="GO" id="GO:0004810">
    <property type="term" value="F:CCA tRNA nucleotidyltransferase activity"/>
    <property type="evidence" value="ECO:0007669"/>
    <property type="project" value="InterPro"/>
</dbReference>
<keyword evidence="4 18" id="KW-0808">Transferase</keyword>
<dbReference type="InterPro" id="IPR004114">
    <property type="entry name" value="THUMP_dom"/>
</dbReference>
<comment type="similarity">
    <text evidence="12 18">Belongs to the ThiI family.</text>
</comment>
<dbReference type="CDD" id="cd11716">
    <property type="entry name" value="THUMP_ThiI"/>
    <property type="match status" value="1"/>
</dbReference>
<keyword evidence="8 18" id="KW-0784">Thiamine biosynthesis</keyword>
<dbReference type="InterPro" id="IPR049962">
    <property type="entry name" value="THUMP_ThiI"/>
</dbReference>
<feature type="binding site" evidence="18">
    <location>
        <begin position="205"/>
        <end position="206"/>
    </location>
    <ligand>
        <name>ATP</name>
        <dbReference type="ChEBI" id="CHEBI:30616"/>
    </ligand>
</feature>
<dbReference type="GO" id="GO:0140741">
    <property type="term" value="F:tRNA-uracil-4 sulfurtransferase activity"/>
    <property type="evidence" value="ECO:0007669"/>
    <property type="project" value="UniProtKB-EC"/>
</dbReference>
<evidence type="ECO:0000256" key="4">
    <source>
        <dbReference type="ARBA" id="ARBA00022679"/>
    </source>
</evidence>
<dbReference type="SUPFAM" id="SSF52402">
    <property type="entry name" value="Adenine nucleotide alpha hydrolases-like"/>
    <property type="match status" value="1"/>
</dbReference>
<evidence type="ECO:0000256" key="7">
    <source>
        <dbReference type="ARBA" id="ARBA00022884"/>
    </source>
</evidence>
<evidence type="ECO:0000256" key="6">
    <source>
        <dbReference type="ARBA" id="ARBA00022840"/>
    </source>
</evidence>
<keyword evidence="2 18" id="KW-0963">Cytoplasm</keyword>